<comment type="subcellular location">
    <subcellularLocation>
        <location evidence="1">Membrane</location>
        <topology evidence="1">Multi-pass membrane protein</topology>
    </subcellularLocation>
</comment>
<feature type="transmembrane region" description="Helical" evidence="7">
    <location>
        <begin position="72"/>
        <end position="92"/>
    </location>
</feature>
<feature type="transmembrane region" description="Helical" evidence="7">
    <location>
        <begin position="184"/>
        <end position="208"/>
    </location>
</feature>
<keyword evidence="10" id="KW-1185">Reference proteome</keyword>
<dbReference type="OrthoDB" id="154915at2"/>
<dbReference type="PANTHER" id="PTHR32322">
    <property type="entry name" value="INNER MEMBRANE TRANSPORTER"/>
    <property type="match status" value="1"/>
</dbReference>
<protein>
    <submittedName>
        <fullName evidence="9">Threonine/homoserine efflux transporter RhtA</fullName>
    </submittedName>
</protein>
<organism evidence="9 10">
    <name type="scientific">Salinibacterium amurskyense</name>
    <dbReference type="NCBI Taxonomy" id="205941"/>
    <lineage>
        <taxon>Bacteria</taxon>
        <taxon>Bacillati</taxon>
        <taxon>Actinomycetota</taxon>
        <taxon>Actinomycetes</taxon>
        <taxon>Micrococcales</taxon>
        <taxon>Microbacteriaceae</taxon>
        <taxon>Salinibacterium</taxon>
    </lineage>
</organism>
<dbReference type="AlphaFoldDB" id="A0A2M9D8G4"/>
<dbReference type="InterPro" id="IPR000620">
    <property type="entry name" value="EamA_dom"/>
</dbReference>
<evidence type="ECO:0000259" key="8">
    <source>
        <dbReference type="Pfam" id="PF00892"/>
    </source>
</evidence>
<gene>
    <name evidence="9" type="ORF">CLV85_1185</name>
</gene>
<dbReference type="InterPro" id="IPR037185">
    <property type="entry name" value="EmrE-like"/>
</dbReference>
<dbReference type="SUPFAM" id="SSF103481">
    <property type="entry name" value="Multidrug resistance efflux transporter EmrE"/>
    <property type="match status" value="2"/>
</dbReference>
<feature type="transmembrane region" description="Helical" evidence="7">
    <location>
        <begin position="126"/>
        <end position="144"/>
    </location>
</feature>
<feature type="transmembrane region" description="Helical" evidence="7">
    <location>
        <begin position="254"/>
        <end position="274"/>
    </location>
</feature>
<comment type="caution">
    <text evidence="9">The sequence shown here is derived from an EMBL/GenBank/DDBJ whole genome shotgun (WGS) entry which is preliminary data.</text>
</comment>
<dbReference type="Proteomes" id="UP000231742">
    <property type="component" value="Unassembled WGS sequence"/>
</dbReference>
<dbReference type="RefSeq" id="WP_100388634.1">
    <property type="nucleotide sequence ID" value="NZ_BMZU01000001.1"/>
</dbReference>
<dbReference type="Pfam" id="PF00892">
    <property type="entry name" value="EamA"/>
    <property type="match status" value="2"/>
</dbReference>
<evidence type="ECO:0000256" key="7">
    <source>
        <dbReference type="SAM" id="Phobius"/>
    </source>
</evidence>
<accession>A0A2M9D8G4</accession>
<evidence type="ECO:0000256" key="1">
    <source>
        <dbReference type="ARBA" id="ARBA00004141"/>
    </source>
</evidence>
<dbReference type="InterPro" id="IPR050638">
    <property type="entry name" value="AA-Vitamin_Transporters"/>
</dbReference>
<feature type="transmembrane region" description="Helical" evidence="7">
    <location>
        <begin position="280"/>
        <end position="296"/>
    </location>
</feature>
<comment type="similarity">
    <text evidence="2">Belongs to the EamA transporter family.</text>
</comment>
<evidence type="ECO:0000256" key="2">
    <source>
        <dbReference type="ARBA" id="ARBA00007362"/>
    </source>
</evidence>
<feature type="transmembrane region" description="Helical" evidence="7">
    <location>
        <begin position="220"/>
        <end position="242"/>
    </location>
</feature>
<proteinExistence type="inferred from homology"/>
<evidence type="ECO:0000313" key="9">
    <source>
        <dbReference type="EMBL" id="PJJ81999.1"/>
    </source>
</evidence>
<feature type="domain" description="EamA" evidence="8">
    <location>
        <begin position="8"/>
        <end position="143"/>
    </location>
</feature>
<dbReference type="PANTHER" id="PTHR32322:SF2">
    <property type="entry name" value="EAMA DOMAIN-CONTAINING PROTEIN"/>
    <property type="match status" value="1"/>
</dbReference>
<feature type="transmembrane region" description="Helical" evidence="7">
    <location>
        <begin position="98"/>
        <end position="119"/>
    </location>
</feature>
<evidence type="ECO:0000256" key="3">
    <source>
        <dbReference type="ARBA" id="ARBA00022692"/>
    </source>
</evidence>
<feature type="domain" description="EamA" evidence="8">
    <location>
        <begin position="154"/>
        <end position="296"/>
    </location>
</feature>
<evidence type="ECO:0000256" key="4">
    <source>
        <dbReference type="ARBA" id="ARBA00022989"/>
    </source>
</evidence>
<reference evidence="9 10" key="1">
    <citation type="submission" date="2017-11" db="EMBL/GenBank/DDBJ databases">
        <title>Genomic Encyclopedia of Archaeal and Bacterial Type Strains, Phase II (KMG-II): From Individual Species to Whole Genera.</title>
        <authorList>
            <person name="Goeker M."/>
        </authorList>
    </citation>
    <scope>NUCLEOTIDE SEQUENCE [LARGE SCALE GENOMIC DNA]</scope>
    <source>
        <strain evidence="9 10">DSM 16400</strain>
    </source>
</reference>
<evidence type="ECO:0000256" key="6">
    <source>
        <dbReference type="SAM" id="MobiDB-lite"/>
    </source>
</evidence>
<sequence length="347" mass="35575">MNRSSTTLGLLIAVIAAASFGLSGALIKPVLEAGWSPAAAVTVRVLIGGTVLAPFAILALKGRWIALWYARSRILLMAIIGVAGTQLVYFAAVERIPVGIAILLEYMAPLLLVGFAWATTRRMPKAVVLIGSVVALGGLILVVSPEGSGALDPIGIIFGACAAVGAAVYYVVAARSSEGLPAVALAAAGLLIGGIILGLIGLVGIVPFDMPMVDVSVLGFVAPWWVPLLIVGIVATGIAYSTSIMASEMLGSRLASFVGLLEVVTAAIYAWLLIGENLSITQFIGGALILAGIAFVRSEKSEHIGDFTIEAEAFPSDEDEPILAPASAPLEPGTDTVPLRHVQSSGG</sequence>
<keyword evidence="3 7" id="KW-0812">Transmembrane</keyword>
<feature type="region of interest" description="Disordered" evidence="6">
    <location>
        <begin position="316"/>
        <end position="347"/>
    </location>
</feature>
<evidence type="ECO:0000256" key="5">
    <source>
        <dbReference type="ARBA" id="ARBA00023136"/>
    </source>
</evidence>
<keyword evidence="4 7" id="KW-1133">Transmembrane helix</keyword>
<dbReference type="GO" id="GO:0016020">
    <property type="term" value="C:membrane"/>
    <property type="evidence" value="ECO:0007669"/>
    <property type="project" value="UniProtKB-SubCell"/>
</dbReference>
<keyword evidence="5 7" id="KW-0472">Membrane</keyword>
<feature type="transmembrane region" description="Helical" evidence="7">
    <location>
        <begin position="150"/>
        <end position="172"/>
    </location>
</feature>
<feature type="transmembrane region" description="Helical" evidence="7">
    <location>
        <begin position="41"/>
        <end position="60"/>
    </location>
</feature>
<evidence type="ECO:0000313" key="10">
    <source>
        <dbReference type="Proteomes" id="UP000231742"/>
    </source>
</evidence>
<dbReference type="EMBL" id="PGFH01000001">
    <property type="protein sequence ID" value="PJJ81999.1"/>
    <property type="molecule type" value="Genomic_DNA"/>
</dbReference>
<name>A0A2M9D8G4_9MICO</name>